<dbReference type="PANTHER" id="PTHR30126">
    <property type="entry name" value="HTH-TYPE TRANSCRIPTIONAL REGULATOR"/>
    <property type="match status" value="1"/>
</dbReference>
<feature type="domain" description="LysR substrate-binding" evidence="5">
    <location>
        <begin position="31"/>
        <end position="225"/>
    </location>
</feature>
<dbReference type="EMBL" id="FXTI01000010">
    <property type="protein sequence ID" value="SMO86353.1"/>
    <property type="molecule type" value="Genomic_DNA"/>
</dbReference>
<keyword evidence="4" id="KW-0804">Transcription</keyword>
<evidence type="ECO:0000259" key="5">
    <source>
        <dbReference type="Pfam" id="PF03466"/>
    </source>
</evidence>
<comment type="similarity">
    <text evidence="1">Belongs to the LysR transcriptional regulatory family.</text>
</comment>
<gene>
    <name evidence="6" type="ORF">SAMN06264849_11065</name>
</gene>
<organism evidence="6 7">
    <name type="scientific">Melghirimyces algeriensis</name>
    <dbReference type="NCBI Taxonomy" id="910412"/>
    <lineage>
        <taxon>Bacteria</taxon>
        <taxon>Bacillati</taxon>
        <taxon>Bacillota</taxon>
        <taxon>Bacilli</taxon>
        <taxon>Bacillales</taxon>
        <taxon>Thermoactinomycetaceae</taxon>
        <taxon>Melghirimyces</taxon>
    </lineage>
</organism>
<dbReference type="AlphaFoldDB" id="A0A521EQY4"/>
<evidence type="ECO:0000256" key="2">
    <source>
        <dbReference type="ARBA" id="ARBA00023015"/>
    </source>
</evidence>
<dbReference type="PANTHER" id="PTHR30126:SF40">
    <property type="entry name" value="HTH-TYPE TRANSCRIPTIONAL REGULATOR GLTR"/>
    <property type="match status" value="1"/>
</dbReference>
<dbReference type="Pfam" id="PF03466">
    <property type="entry name" value="LysR_substrate"/>
    <property type="match status" value="1"/>
</dbReference>
<proteinExistence type="inferred from homology"/>
<dbReference type="SUPFAM" id="SSF53850">
    <property type="entry name" value="Periplasmic binding protein-like II"/>
    <property type="match status" value="1"/>
</dbReference>
<evidence type="ECO:0000313" key="6">
    <source>
        <dbReference type="EMBL" id="SMO86353.1"/>
    </source>
</evidence>
<evidence type="ECO:0000256" key="1">
    <source>
        <dbReference type="ARBA" id="ARBA00009437"/>
    </source>
</evidence>
<dbReference type="GO" id="GO:0006355">
    <property type="term" value="P:regulation of DNA-templated transcription"/>
    <property type="evidence" value="ECO:0007669"/>
    <property type="project" value="TreeGrafter"/>
</dbReference>
<dbReference type="RefSeq" id="WP_142506347.1">
    <property type="nucleotide sequence ID" value="NZ_FXTI01000010.1"/>
</dbReference>
<name>A0A521EQY4_9BACL</name>
<evidence type="ECO:0000256" key="3">
    <source>
        <dbReference type="ARBA" id="ARBA00023125"/>
    </source>
</evidence>
<dbReference type="Proteomes" id="UP000315636">
    <property type="component" value="Unassembled WGS sequence"/>
</dbReference>
<evidence type="ECO:0000313" key="7">
    <source>
        <dbReference type="Proteomes" id="UP000315636"/>
    </source>
</evidence>
<dbReference type="Gene3D" id="3.40.190.290">
    <property type="match status" value="1"/>
</dbReference>
<reference evidence="6 7" key="1">
    <citation type="submission" date="2017-05" db="EMBL/GenBank/DDBJ databases">
        <authorList>
            <person name="Varghese N."/>
            <person name="Submissions S."/>
        </authorList>
    </citation>
    <scope>NUCLEOTIDE SEQUENCE [LARGE SCALE GENOMIC DNA]</scope>
    <source>
        <strain evidence="6 7">DSM 45474</strain>
    </source>
</reference>
<sequence>MTLTHSGRILIQYADQILQWVSDAKNAFHIPQGPLKLGSTESTAAVYLPELLVKYHQHCPDVELSLTTASSEQLMEQVLRHELDGAFIAGPVKHSDLNTTVFVKEELVLISSIHQEPIRTPSDLQDLTLLVFHTGCYYRSLLEQWLRLEGIRPIKRMELGTLDGLLGCVRAGLGVALVSRSVAQNSKQIKLHPLPDDYRYATTVYIQRNDIQQTAAITHFMDLLNHSVDHHSKRKSCP</sequence>
<dbReference type="CDD" id="cd08442">
    <property type="entry name" value="PBP2_YofA_SoxR_like"/>
    <property type="match status" value="1"/>
</dbReference>
<keyword evidence="3" id="KW-0238">DNA-binding</keyword>
<dbReference type="InterPro" id="IPR005119">
    <property type="entry name" value="LysR_subst-bd"/>
</dbReference>
<evidence type="ECO:0000256" key="4">
    <source>
        <dbReference type="ARBA" id="ARBA00023163"/>
    </source>
</evidence>
<protein>
    <submittedName>
        <fullName evidence="6">Transcriptional regulator, LysR family</fullName>
    </submittedName>
</protein>
<keyword evidence="2" id="KW-0805">Transcription regulation</keyword>
<accession>A0A521EQY4</accession>
<keyword evidence="7" id="KW-1185">Reference proteome</keyword>
<dbReference type="GO" id="GO:0000976">
    <property type="term" value="F:transcription cis-regulatory region binding"/>
    <property type="evidence" value="ECO:0007669"/>
    <property type="project" value="TreeGrafter"/>
</dbReference>
<dbReference type="OrthoDB" id="8479357at2"/>